<dbReference type="EMBL" id="CAJVCH010188691">
    <property type="protein sequence ID" value="CAG7730081.1"/>
    <property type="molecule type" value="Genomic_DNA"/>
</dbReference>
<feature type="non-terminal residue" evidence="1">
    <location>
        <position position="286"/>
    </location>
</feature>
<name>A0A8J2K819_9HEXA</name>
<dbReference type="Proteomes" id="UP000708208">
    <property type="component" value="Unassembled WGS sequence"/>
</dbReference>
<dbReference type="AlphaFoldDB" id="A0A8J2K819"/>
<evidence type="ECO:0000313" key="1">
    <source>
        <dbReference type="EMBL" id="CAG7730081.1"/>
    </source>
</evidence>
<organism evidence="1 2">
    <name type="scientific">Allacma fusca</name>
    <dbReference type="NCBI Taxonomy" id="39272"/>
    <lineage>
        <taxon>Eukaryota</taxon>
        <taxon>Metazoa</taxon>
        <taxon>Ecdysozoa</taxon>
        <taxon>Arthropoda</taxon>
        <taxon>Hexapoda</taxon>
        <taxon>Collembola</taxon>
        <taxon>Symphypleona</taxon>
        <taxon>Sminthuridae</taxon>
        <taxon>Allacma</taxon>
    </lineage>
</organism>
<proteinExistence type="predicted"/>
<reference evidence="1" key="1">
    <citation type="submission" date="2021-06" db="EMBL/GenBank/DDBJ databases">
        <authorList>
            <person name="Hodson N. C."/>
            <person name="Mongue J. A."/>
            <person name="Jaron S. K."/>
        </authorList>
    </citation>
    <scope>NUCLEOTIDE SEQUENCE</scope>
</reference>
<sequence length="286" mass="32581">MKFLVESLLYSMYFFGIISTEGHSKEIIFARKAQNKILGSIKDCFLHVITILPDIREDLNIVVLSRVKNENSCLIDAVNLVNYTLTPVRSVSSSVVSSSRFLNCFVQYYELPHTRTQINEKSHISSIPEIANIFHENPDYMIISNFLENQEQSISKDFLGLRTSAKVIFFNQGSCWYLCMHCLILNGKDVISKVLLPLELCSLQTFDSFDINLSKNLQGAPFHLNHMGKMESCRLLKSKDLYNVKCALVLLFQKINITTIIFEDKFNLLAKPLGYSMGTVITNLRG</sequence>
<comment type="caution">
    <text evidence="1">The sequence shown here is derived from an EMBL/GenBank/DDBJ whole genome shotgun (WGS) entry which is preliminary data.</text>
</comment>
<protein>
    <submittedName>
        <fullName evidence="1">Uncharacterized protein</fullName>
    </submittedName>
</protein>
<evidence type="ECO:0000313" key="2">
    <source>
        <dbReference type="Proteomes" id="UP000708208"/>
    </source>
</evidence>
<gene>
    <name evidence="1" type="ORF">AFUS01_LOCUS18754</name>
</gene>
<accession>A0A8J2K819</accession>
<keyword evidence="2" id="KW-1185">Reference proteome</keyword>